<organism evidence="8 9">
    <name type="scientific">Reichenbachiella agarivorans</name>
    <dbReference type="NCBI Taxonomy" id="2979464"/>
    <lineage>
        <taxon>Bacteria</taxon>
        <taxon>Pseudomonadati</taxon>
        <taxon>Bacteroidota</taxon>
        <taxon>Cytophagia</taxon>
        <taxon>Cytophagales</taxon>
        <taxon>Reichenbachiellaceae</taxon>
        <taxon>Reichenbachiella</taxon>
    </lineage>
</organism>
<feature type="domain" description="PKD" evidence="7">
    <location>
        <begin position="140"/>
        <end position="213"/>
    </location>
</feature>
<sequence length="694" mass="77419">MKIYYLIRKYNFFLMMGLTAFYLSSCGDDDSSKNTTAEPIAAFSYQTGTTSSDYFKASFIDESTGGKAVAWTWDFGVPNIQTDISTEQNPNYDFPESDGVYKVTLRVTNDEGEEDEITKEIIIAQEIDHPIADFSFAGGTSSSTYQTVTFTDESTGGTAVKWEWDFGIADIDTDVSTEQNPVFDFPSSGKYVVTLTTYNAHNESHEITKEVEVIEIQFSTIEELEAVVDWNFKILAHENLYGRKLTLALMIRSDMVAIGDPSTASYRKACDGMRMGEDNLLVDIFWPKGYYLIDSVNTIINDGGKNVTGSSQEKINEVVAEARFLRGLMHYHFVRLFGKIPLTLTAPAGQEDTFVVTESSVDEVYASIIADFTFAKTWLPSMLSNKTRPSQGTASGFLASVYLTRGDWQNAYDEAKNVIDNGGYNLESDFANLFGQTDGGSEILFEMNNTGNDANGISGELGGSLISTDQITAVTGPRGDERFENTYNTSFGWSVLVPSIKVYNTWPNDYRKAVSLDTVITYLGDEDYDFTQWGNISQNVARPHIAKYFRATALTGAPAGPNFRDSETNYVAMRYAEVLLIAAEAALELGNASEAMGYVNQIRARARAADGTPRTVPADWTIADVTLENILEERRLELAFEFKRWYDIIRRDLMSESFGPNGLETQAWEAKDYLFPKYQRDVDLYPGLNQNTGY</sequence>
<dbReference type="InterPro" id="IPR035986">
    <property type="entry name" value="PKD_dom_sf"/>
</dbReference>
<dbReference type="SUPFAM" id="SSF48452">
    <property type="entry name" value="TPR-like"/>
    <property type="match status" value="1"/>
</dbReference>
<keyword evidence="3 6" id="KW-0732">Signal</keyword>
<evidence type="ECO:0000256" key="2">
    <source>
        <dbReference type="ARBA" id="ARBA00006275"/>
    </source>
</evidence>
<evidence type="ECO:0000313" key="9">
    <source>
        <dbReference type="Proteomes" id="UP001065174"/>
    </source>
</evidence>
<dbReference type="Pfam" id="PF00801">
    <property type="entry name" value="PKD"/>
    <property type="match status" value="1"/>
</dbReference>
<dbReference type="InterPro" id="IPR011990">
    <property type="entry name" value="TPR-like_helical_dom_sf"/>
</dbReference>
<evidence type="ECO:0000256" key="4">
    <source>
        <dbReference type="ARBA" id="ARBA00023136"/>
    </source>
</evidence>
<evidence type="ECO:0000256" key="6">
    <source>
        <dbReference type="SAM" id="SignalP"/>
    </source>
</evidence>
<dbReference type="Gene3D" id="2.60.40.10">
    <property type="entry name" value="Immunoglobulins"/>
    <property type="match status" value="2"/>
</dbReference>
<proteinExistence type="inferred from homology"/>
<dbReference type="RefSeq" id="WP_262311549.1">
    <property type="nucleotide sequence ID" value="NZ_CP106679.1"/>
</dbReference>
<comment type="subcellular location">
    <subcellularLocation>
        <location evidence="1">Cell outer membrane</location>
    </subcellularLocation>
</comment>
<protein>
    <submittedName>
        <fullName evidence="8">RagB/SusD family nutrient uptake outer membrane protein</fullName>
    </submittedName>
</protein>
<dbReference type="InterPro" id="IPR033985">
    <property type="entry name" value="SusD-like_N"/>
</dbReference>
<evidence type="ECO:0000256" key="3">
    <source>
        <dbReference type="ARBA" id="ARBA00022729"/>
    </source>
</evidence>
<feature type="domain" description="PKD" evidence="7">
    <location>
        <begin position="56"/>
        <end position="123"/>
    </location>
</feature>
<dbReference type="InterPro" id="IPR012944">
    <property type="entry name" value="SusD_RagB_dom"/>
</dbReference>
<dbReference type="Pfam" id="PF07980">
    <property type="entry name" value="SusD_RagB"/>
    <property type="match status" value="1"/>
</dbReference>
<dbReference type="Pfam" id="PF18911">
    <property type="entry name" value="PKD_4"/>
    <property type="match status" value="1"/>
</dbReference>
<dbReference type="CDD" id="cd08977">
    <property type="entry name" value="SusD"/>
    <property type="match status" value="1"/>
</dbReference>
<dbReference type="SUPFAM" id="SSF49299">
    <property type="entry name" value="PKD domain"/>
    <property type="match status" value="2"/>
</dbReference>
<dbReference type="InterPro" id="IPR000601">
    <property type="entry name" value="PKD_dom"/>
</dbReference>
<keyword evidence="5" id="KW-0998">Cell outer membrane</keyword>
<evidence type="ECO:0000259" key="7">
    <source>
        <dbReference type="PROSITE" id="PS50093"/>
    </source>
</evidence>
<feature type="chain" id="PRO_5046840497" evidence="6">
    <location>
        <begin position="21"/>
        <end position="694"/>
    </location>
</feature>
<dbReference type="CDD" id="cd00146">
    <property type="entry name" value="PKD"/>
    <property type="match status" value="2"/>
</dbReference>
<feature type="signal peptide" evidence="6">
    <location>
        <begin position="1"/>
        <end position="20"/>
    </location>
</feature>
<dbReference type="Pfam" id="PF14322">
    <property type="entry name" value="SusD-like_3"/>
    <property type="match status" value="1"/>
</dbReference>
<evidence type="ECO:0000313" key="8">
    <source>
        <dbReference type="EMBL" id="UXP34123.1"/>
    </source>
</evidence>
<keyword evidence="4" id="KW-0472">Membrane</keyword>
<gene>
    <name evidence="8" type="ORF">N6H18_09220</name>
</gene>
<keyword evidence="9" id="KW-1185">Reference proteome</keyword>
<dbReference type="SMART" id="SM00089">
    <property type="entry name" value="PKD"/>
    <property type="match status" value="2"/>
</dbReference>
<dbReference type="Proteomes" id="UP001065174">
    <property type="component" value="Chromosome"/>
</dbReference>
<dbReference type="PROSITE" id="PS50093">
    <property type="entry name" value="PKD"/>
    <property type="match status" value="2"/>
</dbReference>
<dbReference type="Gene3D" id="1.25.40.390">
    <property type="match status" value="1"/>
</dbReference>
<accession>A0ABY6CXJ6</accession>
<reference evidence="8" key="1">
    <citation type="submission" date="2022-09" db="EMBL/GenBank/DDBJ databases">
        <title>Comparative genomics and taxonomic characterization of three novel marine species of genus Reichenbachiella exhibiting antioxidant and polysaccharide degradation activities.</title>
        <authorList>
            <person name="Muhammad N."/>
            <person name="Lee Y.-J."/>
            <person name="Ko J."/>
            <person name="Kim S.-G."/>
        </authorList>
    </citation>
    <scope>NUCLEOTIDE SEQUENCE</scope>
    <source>
        <strain evidence="8">BKB1-1</strain>
    </source>
</reference>
<evidence type="ECO:0000256" key="5">
    <source>
        <dbReference type="ARBA" id="ARBA00023237"/>
    </source>
</evidence>
<dbReference type="InterPro" id="IPR022409">
    <property type="entry name" value="PKD/Chitinase_dom"/>
</dbReference>
<name>A0ABY6CXJ6_9BACT</name>
<evidence type="ECO:0000256" key="1">
    <source>
        <dbReference type="ARBA" id="ARBA00004442"/>
    </source>
</evidence>
<dbReference type="EMBL" id="CP106679">
    <property type="protein sequence ID" value="UXP34123.1"/>
    <property type="molecule type" value="Genomic_DNA"/>
</dbReference>
<comment type="similarity">
    <text evidence="2">Belongs to the SusD family.</text>
</comment>
<dbReference type="InterPro" id="IPR013783">
    <property type="entry name" value="Ig-like_fold"/>
</dbReference>